<dbReference type="SUPFAM" id="SSF51197">
    <property type="entry name" value="Clavaminate synthase-like"/>
    <property type="match status" value="1"/>
</dbReference>
<accession>A0ABX2S975</accession>
<evidence type="ECO:0000313" key="4">
    <source>
        <dbReference type="Proteomes" id="UP000533017"/>
    </source>
</evidence>
<evidence type="ECO:0000313" key="3">
    <source>
        <dbReference type="EMBL" id="NYH86196.1"/>
    </source>
</evidence>
<dbReference type="PANTHER" id="PTHR20883">
    <property type="entry name" value="PHYTANOYL-COA DIOXYGENASE DOMAIN CONTAINING 1"/>
    <property type="match status" value="1"/>
</dbReference>
<protein>
    <recommendedName>
        <fullName evidence="5">Ectoine hydroxylase-related dioxygenase, phytanoyl-CoA dioxygenase (PhyH) family</fullName>
    </recommendedName>
</protein>
<proteinExistence type="predicted"/>
<evidence type="ECO:0000256" key="1">
    <source>
        <dbReference type="ARBA" id="ARBA00022723"/>
    </source>
</evidence>
<dbReference type="Proteomes" id="UP000533017">
    <property type="component" value="Unassembled WGS sequence"/>
</dbReference>
<name>A0ABX2S975_9ACTN</name>
<dbReference type="RefSeq" id="WP_092885740.1">
    <property type="nucleotide sequence ID" value="NZ_FOOI01000012.1"/>
</dbReference>
<evidence type="ECO:0000256" key="2">
    <source>
        <dbReference type="ARBA" id="ARBA00023004"/>
    </source>
</evidence>
<dbReference type="PANTHER" id="PTHR20883:SF15">
    <property type="entry name" value="PHYTANOYL-COA DIOXYGENASE DOMAIN-CONTAINING PROTEIN 1"/>
    <property type="match status" value="1"/>
</dbReference>
<gene>
    <name evidence="3" type="ORF">FHR37_005047</name>
</gene>
<keyword evidence="4" id="KW-1185">Reference proteome</keyword>
<dbReference type="EMBL" id="JACBZA010000001">
    <property type="protein sequence ID" value="NYH86196.1"/>
    <property type="molecule type" value="Genomic_DNA"/>
</dbReference>
<keyword evidence="2" id="KW-0408">Iron</keyword>
<evidence type="ECO:0008006" key="5">
    <source>
        <dbReference type="Google" id="ProtNLM"/>
    </source>
</evidence>
<dbReference type="InterPro" id="IPR008775">
    <property type="entry name" value="Phytyl_CoA_dOase-like"/>
</dbReference>
<dbReference type="Gene3D" id="2.60.120.620">
    <property type="entry name" value="q2cbj1_9rhob like domain"/>
    <property type="match status" value="1"/>
</dbReference>
<comment type="caution">
    <text evidence="3">The sequence shown here is derived from an EMBL/GenBank/DDBJ whole genome shotgun (WGS) entry which is preliminary data.</text>
</comment>
<sequence length="274" mass="30388">MRWQADLAYGGNLTGVLSMGVSDQERYLFDLNGYLVVRGVLDPGEVARLNEVLDQQGLDDLDEAGREAALEWLPNLGGPFLNLIDHQCILPYLIDFVDERVRLDHSYGIQMVAGSPGLDLHGFPDDRPRNCAWYHVRNGTISAGLIVVSFALTEVSAADGGFVCVPGSHKANLPSPFLDKRANPDDPWLRHVELDAGDAVIFTEALTHGSLDWKGPGVRRALFYKYAPGQWAWLSHQWAPHELEPLTPRQRAMVAAPGVVYAETRQERRPIEVA</sequence>
<reference evidence="3 4" key="1">
    <citation type="submission" date="2020-07" db="EMBL/GenBank/DDBJ databases">
        <title>Sequencing the genomes of 1000 actinobacteria strains.</title>
        <authorList>
            <person name="Klenk H.-P."/>
        </authorList>
    </citation>
    <scope>NUCLEOTIDE SEQUENCE [LARGE SCALE GENOMIC DNA]</scope>
    <source>
        <strain evidence="3 4">DSM 45117</strain>
    </source>
</reference>
<organism evidence="3 4">
    <name type="scientific">Actinopolymorpha cephalotaxi</name>
    <dbReference type="NCBI Taxonomy" id="504797"/>
    <lineage>
        <taxon>Bacteria</taxon>
        <taxon>Bacillati</taxon>
        <taxon>Actinomycetota</taxon>
        <taxon>Actinomycetes</taxon>
        <taxon>Propionibacteriales</taxon>
        <taxon>Actinopolymorphaceae</taxon>
        <taxon>Actinopolymorpha</taxon>
    </lineage>
</organism>
<dbReference type="Pfam" id="PF05721">
    <property type="entry name" value="PhyH"/>
    <property type="match status" value="1"/>
</dbReference>
<keyword evidence="1" id="KW-0479">Metal-binding</keyword>